<dbReference type="EC" id="2.7.6.2" evidence="5"/>
<dbReference type="SUPFAM" id="SSF63999">
    <property type="entry name" value="Thiamin pyrophosphokinase, catalytic domain"/>
    <property type="match status" value="1"/>
</dbReference>
<accession>A0A9D1G557</accession>
<reference evidence="7" key="2">
    <citation type="journal article" date="2021" name="PeerJ">
        <title>Extensive microbial diversity within the chicken gut microbiome revealed by metagenomics and culture.</title>
        <authorList>
            <person name="Gilroy R."/>
            <person name="Ravi A."/>
            <person name="Getino M."/>
            <person name="Pursley I."/>
            <person name="Horton D.L."/>
            <person name="Alikhan N.F."/>
            <person name="Baker D."/>
            <person name="Gharbi K."/>
            <person name="Hall N."/>
            <person name="Watson M."/>
            <person name="Adriaenssens E.M."/>
            <person name="Foster-Nyarko E."/>
            <person name="Jarju S."/>
            <person name="Secka A."/>
            <person name="Antonio M."/>
            <person name="Oren A."/>
            <person name="Chaudhuri R.R."/>
            <person name="La Ragione R."/>
            <person name="Hildebrand F."/>
            <person name="Pallen M.J."/>
        </authorList>
    </citation>
    <scope>NUCLEOTIDE SEQUENCE</scope>
    <source>
        <strain evidence="7">ChiHecec3B27-6122</strain>
    </source>
</reference>
<keyword evidence="2" id="KW-0547">Nucleotide-binding</keyword>
<evidence type="ECO:0000256" key="5">
    <source>
        <dbReference type="NCBIfam" id="TIGR01378"/>
    </source>
</evidence>
<dbReference type="GO" id="GO:0030975">
    <property type="term" value="F:thiamine binding"/>
    <property type="evidence" value="ECO:0007669"/>
    <property type="project" value="InterPro"/>
</dbReference>
<evidence type="ECO:0000256" key="3">
    <source>
        <dbReference type="ARBA" id="ARBA00022777"/>
    </source>
</evidence>
<evidence type="ECO:0000313" key="8">
    <source>
        <dbReference type="Proteomes" id="UP000886876"/>
    </source>
</evidence>
<dbReference type="GO" id="GO:0016301">
    <property type="term" value="F:kinase activity"/>
    <property type="evidence" value="ECO:0007669"/>
    <property type="project" value="UniProtKB-KW"/>
</dbReference>
<evidence type="ECO:0000256" key="1">
    <source>
        <dbReference type="ARBA" id="ARBA00022679"/>
    </source>
</evidence>
<proteinExistence type="predicted"/>
<dbReference type="InterPro" id="IPR007373">
    <property type="entry name" value="Thiamin_PyroPKinase_B1-bd"/>
</dbReference>
<keyword evidence="4" id="KW-0067">ATP-binding</keyword>
<comment type="caution">
    <text evidence="7">The sequence shown here is derived from an EMBL/GenBank/DDBJ whole genome shotgun (WGS) entry which is preliminary data.</text>
</comment>
<dbReference type="Pfam" id="PF04263">
    <property type="entry name" value="TPK_catalytic"/>
    <property type="match status" value="1"/>
</dbReference>
<dbReference type="Gene3D" id="3.40.50.10240">
    <property type="entry name" value="Thiamin pyrophosphokinase, catalytic domain"/>
    <property type="match status" value="1"/>
</dbReference>
<dbReference type="Pfam" id="PF04265">
    <property type="entry name" value="TPK_B1_binding"/>
    <property type="match status" value="1"/>
</dbReference>
<sequence>MKTCYIVGAAELALGRLRPGADDVVIAADAGLLHLAKLKIKPDLTLGDFDSLGYVPGGENVEVCPVRKDDTDTMAALRRAVDFGCERALIFGGLGGRRFDHSLANVQALAWADAHGLEAFLVGQGCCLTALSGGQKLSFDPKYSGDFSAFCLGEPAGGVCETGLNYGLENATLEPSFPLGVSNAFTGRKAEISLRTGRLIVYWQDDPGLPLPERTAI</sequence>
<keyword evidence="3" id="KW-0418">Kinase</keyword>
<dbReference type="Proteomes" id="UP000886876">
    <property type="component" value="Unassembled WGS sequence"/>
</dbReference>
<keyword evidence="1 7" id="KW-0808">Transferase</keyword>
<dbReference type="AlphaFoldDB" id="A0A9D1G557"/>
<evidence type="ECO:0000256" key="4">
    <source>
        <dbReference type="ARBA" id="ARBA00022840"/>
    </source>
</evidence>
<protein>
    <recommendedName>
        <fullName evidence="5">Thiamine diphosphokinase</fullName>
        <ecNumber evidence="5">2.7.6.2</ecNumber>
    </recommendedName>
</protein>
<dbReference type="GO" id="GO:0006772">
    <property type="term" value="P:thiamine metabolic process"/>
    <property type="evidence" value="ECO:0007669"/>
    <property type="project" value="UniProtKB-UniRule"/>
</dbReference>
<feature type="domain" description="Thiamin pyrophosphokinase thiamin-binding" evidence="6">
    <location>
        <begin position="134"/>
        <end position="200"/>
    </location>
</feature>
<reference evidence="7" key="1">
    <citation type="submission" date="2020-10" db="EMBL/GenBank/DDBJ databases">
        <authorList>
            <person name="Gilroy R."/>
        </authorList>
    </citation>
    <scope>NUCLEOTIDE SEQUENCE</scope>
    <source>
        <strain evidence="7">ChiHecec3B27-6122</strain>
    </source>
</reference>
<dbReference type="InterPro" id="IPR007371">
    <property type="entry name" value="TPK_catalytic"/>
</dbReference>
<dbReference type="NCBIfam" id="TIGR01378">
    <property type="entry name" value="thi_PPkinase"/>
    <property type="match status" value="1"/>
</dbReference>
<dbReference type="GO" id="GO:0004788">
    <property type="term" value="F:thiamine diphosphokinase activity"/>
    <property type="evidence" value="ECO:0007669"/>
    <property type="project" value="UniProtKB-UniRule"/>
</dbReference>
<evidence type="ECO:0000256" key="2">
    <source>
        <dbReference type="ARBA" id="ARBA00022741"/>
    </source>
</evidence>
<dbReference type="GO" id="GO:0009229">
    <property type="term" value="P:thiamine diphosphate biosynthetic process"/>
    <property type="evidence" value="ECO:0007669"/>
    <property type="project" value="InterPro"/>
</dbReference>
<evidence type="ECO:0000259" key="6">
    <source>
        <dbReference type="SMART" id="SM00983"/>
    </source>
</evidence>
<dbReference type="EMBL" id="DVJS01000106">
    <property type="protein sequence ID" value="HIS97192.1"/>
    <property type="molecule type" value="Genomic_DNA"/>
</dbReference>
<dbReference type="InterPro" id="IPR036759">
    <property type="entry name" value="TPK_catalytic_sf"/>
</dbReference>
<dbReference type="PANTHER" id="PTHR41299:SF1">
    <property type="entry name" value="THIAMINE PYROPHOSPHOKINASE"/>
    <property type="match status" value="1"/>
</dbReference>
<dbReference type="GO" id="GO:0005524">
    <property type="term" value="F:ATP binding"/>
    <property type="evidence" value="ECO:0007669"/>
    <property type="project" value="UniProtKB-KW"/>
</dbReference>
<evidence type="ECO:0000313" key="7">
    <source>
        <dbReference type="EMBL" id="HIS97192.1"/>
    </source>
</evidence>
<name>A0A9D1G557_9FIRM</name>
<dbReference type="PANTHER" id="PTHR41299">
    <property type="entry name" value="THIAMINE PYROPHOSPHOKINASE"/>
    <property type="match status" value="1"/>
</dbReference>
<gene>
    <name evidence="7" type="ORF">IAD42_04375</name>
</gene>
<dbReference type="InterPro" id="IPR053149">
    <property type="entry name" value="TPK"/>
</dbReference>
<organism evidence="7 8">
    <name type="scientific">Candidatus Scatomorpha pullistercoris</name>
    <dbReference type="NCBI Taxonomy" id="2840929"/>
    <lineage>
        <taxon>Bacteria</taxon>
        <taxon>Bacillati</taxon>
        <taxon>Bacillota</taxon>
        <taxon>Clostridia</taxon>
        <taxon>Eubacteriales</taxon>
        <taxon>Candidatus Scatomorpha</taxon>
    </lineage>
</organism>
<dbReference type="CDD" id="cd07995">
    <property type="entry name" value="TPK"/>
    <property type="match status" value="1"/>
</dbReference>
<dbReference type="SMART" id="SM00983">
    <property type="entry name" value="TPK_B1_binding"/>
    <property type="match status" value="1"/>
</dbReference>
<dbReference type="InterPro" id="IPR006282">
    <property type="entry name" value="Thi_PPkinase"/>
</dbReference>